<reference evidence="2" key="1">
    <citation type="journal article" date="2020" name="Nat. Commun.">
        <title>Genome sequence of the cluster root forming white lupin.</title>
        <authorList>
            <person name="Hufnagel B."/>
            <person name="Marques A."/>
            <person name="Soriano A."/>
            <person name="Marques L."/>
            <person name="Divol F."/>
            <person name="Doumas P."/>
            <person name="Sallet E."/>
            <person name="Mancinotti D."/>
            <person name="Carrere S."/>
            <person name="Marande W."/>
            <person name="Arribat S."/>
            <person name="Keller J."/>
            <person name="Huneau C."/>
            <person name="Blein T."/>
            <person name="Aime D."/>
            <person name="Laguerre M."/>
            <person name="Taylor J."/>
            <person name="Schubert V."/>
            <person name="Nelson M."/>
            <person name="Geu-Flores F."/>
            <person name="Crespi M."/>
            <person name="Gallardo-Guerrero K."/>
            <person name="Delaux P.-M."/>
            <person name="Salse J."/>
            <person name="Berges H."/>
            <person name="Guyot R."/>
            <person name="Gouzy J."/>
            <person name="Peret B."/>
        </authorList>
    </citation>
    <scope>NUCLEOTIDE SEQUENCE [LARGE SCALE GENOMIC DNA]</scope>
    <source>
        <strain evidence="2">cv. Amiga</strain>
    </source>
</reference>
<comment type="caution">
    <text evidence="1">The sequence shown here is derived from an EMBL/GenBank/DDBJ whole genome shotgun (WGS) entry which is preliminary data.</text>
</comment>
<dbReference type="EMBL" id="WOCE01000018">
    <property type="protein sequence ID" value="KAE9593890.1"/>
    <property type="molecule type" value="Genomic_DNA"/>
</dbReference>
<sequence length="63" mass="7175">MRAHFNLEANEEFSPQQNVIGNRVEHDLVLLKTDVLVKEAENILAFSSPSSLELEKARKKLKV</sequence>
<dbReference type="AlphaFoldDB" id="A0A6A4NXJ7"/>
<dbReference type="Proteomes" id="UP000447434">
    <property type="component" value="Chromosome 18"/>
</dbReference>
<organism evidence="1 2">
    <name type="scientific">Lupinus albus</name>
    <name type="common">White lupine</name>
    <name type="synonym">Lupinus termis</name>
    <dbReference type="NCBI Taxonomy" id="3870"/>
    <lineage>
        <taxon>Eukaryota</taxon>
        <taxon>Viridiplantae</taxon>
        <taxon>Streptophyta</taxon>
        <taxon>Embryophyta</taxon>
        <taxon>Tracheophyta</taxon>
        <taxon>Spermatophyta</taxon>
        <taxon>Magnoliopsida</taxon>
        <taxon>eudicotyledons</taxon>
        <taxon>Gunneridae</taxon>
        <taxon>Pentapetalae</taxon>
        <taxon>rosids</taxon>
        <taxon>fabids</taxon>
        <taxon>Fabales</taxon>
        <taxon>Fabaceae</taxon>
        <taxon>Papilionoideae</taxon>
        <taxon>50 kb inversion clade</taxon>
        <taxon>genistoids sensu lato</taxon>
        <taxon>core genistoids</taxon>
        <taxon>Genisteae</taxon>
        <taxon>Lupinus</taxon>
    </lineage>
</organism>
<evidence type="ECO:0000313" key="1">
    <source>
        <dbReference type="EMBL" id="KAE9593890.1"/>
    </source>
</evidence>
<keyword evidence="2" id="KW-1185">Reference proteome</keyword>
<name>A0A6A4NXJ7_LUPAL</name>
<protein>
    <submittedName>
        <fullName evidence="1">Uncharacterized protein</fullName>
    </submittedName>
</protein>
<accession>A0A6A4NXJ7</accession>
<evidence type="ECO:0000313" key="2">
    <source>
        <dbReference type="Proteomes" id="UP000447434"/>
    </source>
</evidence>
<proteinExistence type="predicted"/>
<gene>
    <name evidence="1" type="ORF">Lalb_Chr18g0047831</name>
</gene>